<dbReference type="RefSeq" id="WP_264532719.1">
    <property type="nucleotide sequence ID" value="NZ_CP092332.1"/>
</dbReference>
<feature type="transmembrane region" description="Helical" evidence="1">
    <location>
        <begin position="63"/>
        <end position="84"/>
    </location>
</feature>
<reference evidence="2 3" key="2">
    <citation type="submission" date="2023-06" db="EMBL/GenBank/DDBJ databases">
        <title>Complete Genome Sequence of Flavobacterium keumense K3R-10.</title>
        <authorList>
            <person name="Jeong H."/>
            <person name="Jhang S.Y."/>
            <person name="Kim J.N."/>
        </authorList>
    </citation>
    <scope>NUCLEOTIDE SEQUENCE [LARGE SCALE GENOMIC DNA]</scope>
    <source>
        <strain evidence="2 3">K3R-10</strain>
    </source>
</reference>
<evidence type="ECO:0000313" key="2">
    <source>
        <dbReference type="EMBL" id="WGK94554.1"/>
    </source>
</evidence>
<accession>A0ABY8N4I6</accession>
<proteinExistence type="predicted"/>
<organism evidence="2 3">
    <name type="scientific">Flavobacterium keumense</name>
    <dbReference type="NCBI Taxonomy" id="1306518"/>
    <lineage>
        <taxon>Bacteria</taxon>
        <taxon>Pseudomonadati</taxon>
        <taxon>Bacteroidota</taxon>
        <taxon>Flavobacteriia</taxon>
        <taxon>Flavobacteriales</taxon>
        <taxon>Flavobacteriaceae</taxon>
        <taxon>Flavobacterium</taxon>
    </lineage>
</organism>
<evidence type="ECO:0008006" key="4">
    <source>
        <dbReference type="Google" id="ProtNLM"/>
    </source>
</evidence>
<evidence type="ECO:0000313" key="3">
    <source>
        <dbReference type="Proteomes" id="UP001232117"/>
    </source>
</evidence>
<gene>
    <name evidence="2" type="ORF">MG292_10795</name>
</gene>
<evidence type="ECO:0000256" key="1">
    <source>
        <dbReference type="SAM" id="Phobius"/>
    </source>
</evidence>
<keyword evidence="1" id="KW-0812">Transmembrane</keyword>
<keyword evidence="1" id="KW-1133">Transmembrane helix</keyword>
<feature type="transmembrane region" description="Helical" evidence="1">
    <location>
        <begin position="156"/>
        <end position="174"/>
    </location>
</feature>
<dbReference type="EMBL" id="CP092332">
    <property type="protein sequence ID" value="WGK94554.1"/>
    <property type="molecule type" value="Genomic_DNA"/>
</dbReference>
<dbReference type="Proteomes" id="UP001232117">
    <property type="component" value="Chromosome"/>
</dbReference>
<protein>
    <recommendedName>
        <fullName evidence="4">Yip1 domain-containing protein</fullName>
    </recommendedName>
</protein>
<name>A0ABY8N4I6_9FLAO</name>
<reference evidence="2 3" key="1">
    <citation type="submission" date="2022-02" db="EMBL/GenBank/DDBJ databases">
        <authorList>
            <person name="Cha I.-T."/>
            <person name="Lee K.-E."/>
            <person name="Park S.-J."/>
        </authorList>
    </citation>
    <scope>NUCLEOTIDE SEQUENCE [LARGE SCALE GENOMIC DNA]</scope>
    <source>
        <strain evidence="2 3">K3R-10</strain>
    </source>
</reference>
<keyword evidence="1" id="KW-0472">Membrane</keyword>
<sequence>MSEQLTSKQVKEYLEFQDKWQWISYFMVPILVLIKTVFITSALYIGVFIFNKSTTTFKKLWEIVINSEFIFLLVPICKIIWFYFFQTEYKLIDIQYFYPLSALNIISYKGLEPWLIYPLQTLNLFELAYVVYLSYQIGNLTKTNADSGLKIVASSYIPALFLWVTIVMFFTLNFS</sequence>
<keyword evidence="3" id="KW-1185">Reference proteome</keyword>
<feature type="transmembrane region" description="Helical" evidence="1">
    <location>
        <begin position="22"/>
        <end position="51"/>
    </location>
</feature>
<feature type="transmembrane region" description="Helical" evidence="1">
    <location>
        <begin position="114"/>
        <end position="135"/>
    </location>
</feature>